<reference evidence="3" key="1">
    <citation type="submission" date="2020-06" db="EMBL/GenBank/DDBJ databases">
        <title>Draft genome of Bugula neritina, a colonial animal packing powerful symbionts and potential medicines.</title>
        <authorList>
            <person name="Rayko M."/>
        </authorList>
    </citation>
    <scope>NUCLEOTIDE SEQUENCE [LARGE SCALE GENOMIC DNA]</scope>
    <source>
        <strain evidence="3">Kwan_BN1</strain>
    </source>
</reference>
<evidence type="ECO:0000259" key="2">
    <source>
        <dbReference type="PROSITE" id="PS50234"/>
    </source>
</evidence>
<accession>A0A7J7JU24</accession>
<feature type="region of interest" description="Disordered" evidence="1">
    <location>
        <begin position="496"/>
        <end position="521"/>
    </location>
</feature>
<dbReference type="Gene3D" id="2.30.30.380">
    <property type="entry name" value="Zn-finger domain of Sec23/24"/>
    <property type="match status" value="1"/>
</dbReference>
<dbReference type="SUPFAM" id="SSF53300">
    <property type="entry name" value="vWA-like"/>
    <property type="match status" value="1"/>
</dbReference>
<dbReference type="GO" id="GO:0030127">
    <property type="term" value="C:COPII vesicle coat"/>
    <property type="evidence" value="ECO:0007669"/>
    <property type="project" value="InterPro"/>
</dbReference>
<feature type="compositionally biased region" description="Low complexity" evidence="1">
    <location>
        <begin position="499"/>
        <end position="518"/>
    </location>
</feature>
<keyword evidence="4" id="KW-1185">Reference proteome</keyword>
<dbReference type="InterPro" id="IPR050550">
    <property type="entry name" value="SEC23_SEC24_subfamily"/>
</dbReference>
<dbReference type="GO" id="GO:0008270">
    <property type="term" value="F:zinc ion binding"/>
    <property type="evidence" value="ECO:0007669"/>
    <property type="project" value="InterPro"/>
</dbReference>
<evidence type="ECO:0000313" key="4">
    <source>
        <dbReference type="Proteomes" id="UP000593567"/>
    </source>
</evidence>
<comment type="caution">
    <text evidence="3">The sequence shown here is derived from an EMBL/GenBank/DDBJ whole genome shotgun (WGS) entry which is preliminary data.</text>
</comment>
<dbReference type="Gene3D" id="3.40.50.410">
    <property type="entry name" value="von Willebrand factor, type A domain"/>
    <property type="match status" value="1"/>
</dbReference>
<protein>
    <recommendedName>
        <fullName evidence="2">VWFA domain-containing protein</fullName>
    </recommendedName>
</protein>
<dbReference type="InterPro" id="IPR036174">
    <property type="entry name" value="Znf_Sec23_Sec24_sf"/>
</dbReference>
<dbReference type="OrthoDB" id="1724672at2759"/>
<organism evidence="3 4">
    <name type="scientific">Bugula neritina</name>
    <name type="common">Brown bryozoan</name>
    <name type="synonym">Sertularia neritina</name>
    <dbReference type="NCBI Taxonomy" id="10212"/>
    <lineage>
        <taxon>Eukaryota</taxon>
        <taxon>Metazoa</taxon>
        <taxon>Spiralia</taxon>
        <taxon>Lophotrochozoa</taxon>
        <taxon>Bryozoa</taxon>
        <taxon>Gymnolaemata</taxon>
        <taxon>Cheilostomatida</taxon>
        <taxon>Flustrina</taxon>
        <taxon>Buguloidea</taxon>
        <taxon>Bugulidae</taxon>
        <taxon>Bugula</taxon>
    </lineage>
</organism>
<dbReference type="PANTHER" id="PTHR13803">
    <property type="entry name" value="SEC24-RELATED PROTEIN"/>
    <property type="match status" value="1"/>
</dbReference>
<evidence type="ECO:0000313" key="3">
    <source>
        <dbReference type="EMBL" id="KAF6029415.1"/>
    </source>
</evidence>
<dbReference type="GO" id="GO:0006886">
    <property type="term" value="P:intracellular protein transport"/>
    <property type="evidence" value="ECO:0007669"/>
    <property type="project" value="InterPro"/>
</dbReference>
<dbReference type="SUPFAM" id="SSF82919">
    <property type="entry name" value="Zn-finger domain of Sec23/24"/>
    <property type="match status" value="1"/>
</dbReference>
<dbReference type="SMART" id="SM00327">
    <property type="entry name" value="VWA"/>
    <property type="match status" value="1"/>
</dbReference>
<dbReference type="GO" id="GO:0000149">
    <property type="term" value="F:SNARE binding"/>
    <property type="evidence" value="ECO:0007669"/>
    <property type="project" value="TreeGrafter"/>
</dbReference>
<evidence type="ECO:0000256" key="1">
    <source>
        <dbReference type="SAM" id="MobiDB-lite"/>
    </source>
</evidence>
<dbReference type="PANTHER" id="PTHR13803:SF36">
    <property type="entry name" value="TYPE A VON WILLEBRAND FACTOR DOMAIN-CONTAINING PROTEIN"/>
    <property type="match status" value="1"/>
</dbReference>
<dbReference type="AlphaFoldDB" id="A0A7J7JU24"/>
<gene>
    <name evidence="3" type="ORF">EB796_012294</name>
</gene>
<feature type="domain" description="VWFA" evidence="2">
    <location>
        <begin position="183"/>
        <end position="406"/>
    </location>
</feature>
<feature type="compositionally biased region" description="Basic and acidic residues" evidence="1">
    <location>
        <begin position="67"/>
        <end position="76"/>
    </location>
</feature>
<dbReference type="Proteomes" id="UP000593567">
    <property type="component" value="Unassembled WGS sequence"/>
</dbReference>
<dbReference type="GO" id="GO:0090110">
    <property type="term" value="P:COPII-coated vesicle cargo loading"/>
    <property type="evidence" value="ECO:0007669"/>
    <property type="project" value="TreeGrafter"/>
</dbReference>
<sequence>MNFGSKYVYYYQKSDSESVSDNSESDDDLSFGLARPQSHGVRSGLRTAGPMPMMSFDGPAPALASRVEFDSPSKPRTEKKKKKRKKVRKSDPNLFTLDISKYCAPSADIHPNSKMVICSNCKAVMTSVSTLQDGNSWICDFCGTPNLDLQLEGFTKPKSDDITFLLKKPEVVAAKDKAGENHNVIFVIDISGSMGTTKEMNHIDANGRHTRTYVSRLDAVKKAAEFQIRQLKDESPNIKVGLVAFGSNVEMYGDCHSEMVEFKRDVLNDTNQLTHKAEDLKNLKPISKTFDKVIKTLNKLDVRGNTALGPGLWSALVMASSVKGSKVIICTDGCANNGIGTLPDDYADELEITACRDVYKGFGNYAKDNNRTVAVDVMVYLCLHHSLYIRDRDNLAVQSSTKQDQLGNVTEGMDMVVEFGVKTVSNENEAPMDISEEDQQTGTLAAGMTEAPAAAGMTAAAAEMTEAAEGKFDFDGPQKSTPVSAENVFVQNITGEEVSSSSSQQPSSSQPPSSNQPSKLPFQVQVKFTTRGGEEYLRAVTIIRECTDQRAKAEHGKSVRLPVRLQCLSVCLFWQTVSEMGLAGQYENAMFALKAKKNMNIRRKIQPQCDSLEFEIEALGDDTDDEYYMDDLSDLQGVLSEQRRVTKSQLAAAPTSKSESAYSHYVSDSVANVYYDRTNKAMQKFQKRKASKK</sequence>
<dbReference type="CDD" id="cd00198">
    <property type="entry name" value="vWFA"/>
    <property type="match status" value="1"/>
</dbReference>
<proteinExistence type="predicted"/>
<feature type="compositionally biased region" description="Basic residues" evidence="1">
    <location>
        <begin position="77"/>
        <end position="88"/>
    </location>
</feature>
<dbReference type="InterPro" id="IPR036465">
    <property type="entry name" value="vWFA_dom_sf"/>
</dbReference>
<dbReference type="EMBL" id="VXIV02001817">
    <property type="protein sequence ID" value="KAF6029415.1"/>
    <property type="molecule type" value="Genomic_DNA"/>
</dbReference>
<dbReference type="PROSITE" id="PS50234">
    <property type="entry name" value="VWFA"/>
    <property type="match status" value="1"/>
</dbReference>
<feature type="region of interest" description="Disordered" evidence="1">
    <location>
        <begin position="14"/>
        <end position="89"/>
    </location>
</feature>
<dbReference type="InterPro" id="IPR002035">
    <property type="entry name" value="VWF_A"/>
</dbReference>
<name>A0A7J7JU24_BUGNE</name>
<dbReference type="GO" id="GO:0070971">
    <property type="term" value="C:endoplasmic reticulum exit site"/>
    <property type="evidence" value="ECO:0007669"/>
    <property type="project" value="TreeGrafter"/>
</dbReference>